<evidence type="ECO:0000256" key="1">
    <source>
        <dbReference type="SAM" id="MobiDB-lite"/>
    </source>
</evidence>
<name>A0A1L9T6U0_9EURO</name>
<sequence>MPCSASRETVKAGDVSRTGSRDNAEECECGPPSRVVIPRARHWTKRAPSYKYRGVSHTEIERAPTAAKPRNFMRRLISLFTPRHTSNMKWRLPLGHLSALEALISHLVRVTFRVSYFFSKPVIYSTLSPPLQVGKLVGLLLRRACLCPRRLSTT</sequence>
<evidence type="ECO:0000313" key="3">
    <source>
        <dbReference type="Proteomes" id="UP000184356"/>
    </source>
</evidence>
<dbReference type="AlphaFoldDB" id="A0A1L9T6U0"/>
<dbReference type="EMBL" id="KV878593">
    <property type="protein sequence ID" value="OJJ55003.1"/>
    <property type="molecule type" value="Genomic_DNA"/>
</dbReference>
<protein>
    <submittedName>
        <fullName evidence="2">Uncharacterized protein</fullName>
    </submittedName>
</protein>
<accession>A0A1L9T6U0</accession>
<evidence type="ECO:0000313" key="2">
    <source>
        <dbReference type="EMBL" id="OJJ55003.1"/>
    </source>
</evidence>
<proteinExistence type="predicted"/>
<dbReference type="VEuPathDB" id="FungiDB:ASPSYDRAFT_438166"/>
<feature type="region of interest" description="Disordered" evidence="1">
    <location>
        <begin position="1"/>
        <end position="28"/>
    </location>
</feature>
<dbReference type="GeneID" id="63762808"/>
<dbReference type="RefSeq" id="XP_040698809.1">
    <property type="nucleotide sequence ID" value="XM_040846735.1"/>
</dbReference>
<reference evidence="3" key="1">
    <citation type="journal article" date="2017" name="Genome Biol.">
        <title>Comparative genomics reveals high biological diversity and specific adaptations in the industrially and medically important fungal genus Aspergillus.</title>
        <authorList>
            <person name="de Vries R.P."/>
            <person name="Riley R."/>
            <person name="Wiebenga A."/>
            <person name="Aguilar-Osorio G."/>
            <person name="Amillis S."/>
            <person name="Uchima C.A."/>
            <person name="Anderluh G."/>
            <person name="Asadollahi M."/>
            <person name="Askin M."/>
            <person name="Barry K."/>
            <person name="Battaglia E."/>
            <person name="Bayram O."/>
            <person name="Benocci T."/>
            <person name="Braus-Stromeyer S.A."/>
            <person name="Caldana C."/>
            <person name="Canovas D."/>
            <person name="Cerqueira G.C."/>
            <person name="Chen F."/>
            <person name="Chen W."/>
            <person name="Choi C."/>
            <person name="Clum A."/>
            <person name="Dos Santos R.A."/>
            <person name="Damasio A.R."/>
            <person name="Diallinas G."/>
            <person name="Emri T."/>
            <person name="Fekete E."/>
            <person name="Flipphi M."/>
            <person name="Freyberg S."/>
            <person name="Gallo A."/>
            <person name="Gournas C."/>
            <person name="Habgood R."/>
            <person name="Hainaut M."/>
            <person name="Harispe M.L."/>
            <person name="Henrissat B."/>
            <person name="Hilden K.S."/>
            <person name="Hope R."/>
            <person name="Hossain A."/>
            <person name="Karabika E."/>
            <person name="Karaffa L."/>
            <person name="Karanyi Z."/>
            <person name="Krasevec N."/>
            <person name="Kuo A."/>
            <person name="Kusch H."/>
            <person name="LaButti K."/>
            <person name="Lagendijk E.L."/>
            <person name="Lapidus A."/>
            <person name="Levasseur A."/>
            <person name="Lindquist E."/>
            <person name="Lipzen A."/>
            <person name="Logrieco A.F."/>
            <person name="MacCabe A."/>
            <person name="Maekelae M.R."/>
            <person name="Malavazi I."/>
            <person name="Melin P."/>
            <person name="Meyer V."/>
            <person name="Mielnichuk N."/>
            <person name="Miskei M."/>
            <person name="Molnar A.P."/>
            <person name="Mule G."/>
            <person name="Ngan C.Y."/>
            <person name="Orejas M."/>
            <person name="Orosz E."/>
            <person name="Ouedraogo J.P."/>
            <person name="Overkamp K.M."/>
            <person name="Park H.-S."/>
            <person name="Perrone G."/>
            <person name="Piumi F."/>
            <person name="Punt P.J."/>
            <person name="Ram A.F."/>
            <person name="Ramon A."/>
            <person name="Rauscher S."/>
            <person name="Record E."/>
            <person name="Riano-Pachon D.M."/>
            <person name="Robert V."/>
            <person name="Roehrig J."/>
            <person name="Ruller R."/>
            <person name="Salamov A."/>
            <person name="Salih N.S."/>
            <person name="Samson R.A."/>
            <person name="Sandor E."/>
            <person name="Sanguinetti M."/>
            <person name="Schuetze T."/>
            <person name="Sepcic K."/>
            <person name="Shelest E."/>
            <person name="Sherlock G."/>
            <person name="Sophianopoulou V."/>
            <person name="Squina F.M."/>
            <person name="Sun H."/>
            <person name="Susca A."/>
            <person name="Todd R.B."/>
            <person name="Tsang A."/>
            <person name="Unkles S.E."/>
            <person name="van de Wiele N."/>
            <person name="van Rossen-Uffink D."/>
            <person name="Oliveira J.V."/>
            <person name="Vesth T.C."/>
            <person name="Visser J."/>
            <person name="Yu J.-H."/>
            <person name="Zhou M."/>
            <person name="Andersen M.R."/>
            <person name="Archer D.B."/>
            <person name="Baker S.E."/>
            <person name="Benoit I."/>
            <person name="Brakhage A.A."/>
            <person name="Braus G.H."/>
            <person name="Fischer R."/>
            <person name="Frisvad J.C."/>
            <person name="Goldman G.H."/>
            <person name="Houbraken J."/>
            <person name="Oakley B."/>
            <person name="Pocsi I."/>
            <person name="Scazzocchio C."/>
            <person name="Seiboth B."/>
            <person name="vanKuyk P.A."/>
            <person name="Wortman J."/>
            <person name="Dyer P.S."/>
            <person name="Grigoriev I.V."/>
        </authorList>
    </citation>
    <scope>NUCLEOTIDE SEQUENCE [LARGE SCALE GENOMIC DNA]</scope>
    <source>
        <strain evidence="3">CBS 593.65</strain>
    </source>
</reference>
<dbReference type="Proteomes" id="UP000184356">
    <property type="component" value="Unassembled WGS sequence"/>
</dbReference>
<organism evidence="2 3">
    <name type="scientific">Aspergillus sydowii CBS 593.65</name>
    <dbReference type="NCBI Taxonomy" id="1036612"/>
    <lineage>
        <taxon>Eukaryota</taxon>
        <taxon>Fungi</taxon>
        <taxon>Dikarya</taxon>
        <taxon>Ascomycota</taxon>
        <taxon>Pezizomycotina</taxon>
        <taxon>Eurotiomycetes</taxon>
        <taxon>Eurotiomycetidae</taxon>
        <taxon>Eurotiales</taxon>
        <taxon>Aspergillaceae</taxon>
        <taxon>Aspergillus</taxon>
        <taxon>Aspergillus subgen. Nidulantes</taxon>
    </lineage>
</organism>
<gene>
    <name evidence="2" type="ORF">ASPSYDRAFT_438166</name>
</gene>
<keyword evidence="3" id="KW-1185">Reference proteome</keyword>